<dbReference type="EMBL" id="CM007385">
    <property type="protein sequence ID" value="ONK69062.1"/>
    <property type="molecule type" value="Genomic_DNA"/>
</dbReference>
<organism evidence="3 4">
    <name type="scientific">Asparagus officinalis</name>
    <name type="common">Garden asparagus</name>
    <dbReference type="NCBI Taxonomy" id="4686"/>
    <lineage>
        <taxon>Eukaryota</taxon>
        <taxon>Viridiplantae</taxon>
        <taxon>Streptophyta</taxon>
        <taxon>Embryophyta</taxon>
        <taxon>Tracheophyta</taxon>
        <taxon>Spermatophyta</taxon>
        <taxon>Magnoliopsida</taxon>
        <taxon>Liliopsida</taxon>
        <taxon>Asparagales</taxon>
        <taxon>Asparagaceae</taxon>
        <taxon>Asparagoideae</taxon>
        <taxon>Asparagus</taxon>
    </lineage>
</organism>
<dbReference type="InterPro" id="IPR002048">
    <property type="entry name" value="EF_hand_dom"/>
</dbReference>
<dbReference type="SUPFAM" id="SSF47473">
    <property type="entry name" value="EF-hand"/>
    <property type="match status" value="1"/>
</dbReference>
<dbReference type="OMA" id="STQPECT"/>
<evidence type="ECO:0000313" key="3">
    <source>
        <dbReference type="EMBL" id="ONK69062.1"/>
    </source>
</evidence>
<keyword evidence="4" id="KW-1185">Reference proteome</keyword>
<evidence type="ECO:0000256" key="1">
    <source>
        <dbReference type="ARBA" id="ARBA00022837"/>
    </source>
</evidence>
<accession>A0A5P1EST1</accession>
<reference evidence="4" key="1">
    <citation type="journal article" date="2017" name="Nat. Commun.">
        <title>The asparagus genome sheds light on the origin and evolution of a young Y chromosome.</title>
        <authorList>
            <person name="Harkess A."/>
            <person name="Zhou J."/>
            <person name="Xu C."/>
            <person name="Bowers J.E."/>
            <person name="Van der Hulst R."/>
            <person name="Ayyampalayam S."/>
            <person name="Mercati F."/>
            <person name="Riccardi P."/>
            <person name="McKain M.R."/>
            <person name="Kakrana A."/>
            <person name="Tang H."/>
            <person name="Ray J."/>
            <person name="Groenendijk J."/>
            <person name="Arikit S."/>
            <person name="Mathioni S.M."/>
            <person name="Nakano M."/>
            <person name="Shan H."/>
            <person name="Telgmann-Rauber A."/>
            <person name="Kanno A."/>
            <person name="Yue Z."/>
            <person name="Chen H."/>
            <person name="Li W."/>
            <person name="Chen Y."/>
            <person name="Xu X."/>
            <person name="Zhang Y."/>
            <person name="Luo S."/>
            <person name="Chen H."/>
            <person name="Gao J."/>
            <person name="Mao Z."/>
            <person name="Pires J.C."/>
            <person name="Luo M."/>
            <person name="Kudrna D."/>
            <person name="Wing R.A."/>
            <person name="Meyers B.C."/>
            <person name="Yi K."/>
            <person name="Kong H."/>
            <person name="Lavrijsen P."/>
            <person name="Sunseri F."/>
            <person name="Falavigna A."/>
            <person name="Ye Y."/>
            <person name="Leebens-Mack J.H."/>
            <person name="Chen G."/>
        </authorList>
    </citation>
    <scope>NUCLEOTIDE SEQUENCE [LARGE SCALE GENOMIC DNA]</scope>
    <source>
        <strain evidence="4">cv. DH0086</strain>
    </source>
</reference>
<dbReference type="PROSITE" id="PS00018">
    <property type="entry name" value="EF_HAND_1"/>
    <property type="match status" value="1"/>
</dbReference>
<dbReference type="Gramene" id="ONK69062">
    <property type="protein sequence ID" value="ONK69062"/>
    <property type="gene ID" value="A4U43_C05F18890"/>
</dbReference>
<evidence type="ECO:0000313" key="4">
    <source>
        <dbReference type="Proteomes" id="UP000243459"/>
    </source>
</evidence>
<evidence type="ECO:0000259" key="2">
    <source>
        <dbReference type="PROSITE" id="PS50222"/>
    </source>
</evidence>
<dbReference type="Gene3D" id="1.10.238.10">
    <property type="entry name" value="EF-hand"/>
    <property type="match status" value="1"/>
</dbReference>
<protein>
    <recommendedName>
        <fullName evidence="2">EF-hand domain-containing protein</fullName>
    </recommendedName>
</protein>
<dbReference type="Pfam" id="PF00036">
    <property type="entry name" value="EF-hand_1"/>
    <property type="match status" value="1"/>
</dbReference>
<gene>
    <name evidence="3" type="ORF">A4U43_C05F18890</name>
</gene>
<sequence length="81" mass="9025">MNKLKKRALRVIAEHLSVEEVADIKEMFSKIDVNNTGNISLEELKFGLHKLGHQIPDADVKILMDAGSTQPECTFSVTAFI</sequence>
<dbReference type="PROSITE" id="PS50222">
    <property type="entry name" value="EF_HAND_2"/>
    <property type="match status" value="1"/>
</dbReference>
<feature type="domain" description="EF-hand" evidence="2">
    <location>
        <begin position="19"/>
        <end position="54"/>
    </location>
</feature>
<dbReference type="InterPro" id="IPR018247">
    <property type="entry name" value="EF_Hand_1_Ca_BS"/>
</dbReference>
<dbReference type="SMART" id="SM00054">
    <property type="entry name" value="EFh"/>
    <property type="match status" value="1"/>
</dbReference>
<dbReference type="InterPro" id="IPR011992">
    <property type="entry name" value="EF-hand-dom_pair"/>
</dbReference>
<keyword evidence="1" id="KW-0106">Calcium</keyword>
<dbReference type="Proteomes" id="UP000243459">
    <property type="component" value="Chromosome 5"/>
</dbReference>
<dbReference type="GO" id="GO:0005509">
    <property type="term" value="F:calcium ion binding"/>
    <property type="evidence" value="ECO:0007669"/>
    <property type="project" value="InterPro"/>
</dbReference>
<dbReference type="AlphaFoldDB" id="A0A5P1EST1"/>
<proteinExistence type="predicted"/>
<name>A0A5P1EST1_ASPOF</name>